<dbReference type="FunCoup" id="A0A287BP93">
    <property type="interactions" value="520"/>
</dbReference>
<dbReference type="Reactome" id="R-SSC-9937383">
    <property type="pathway name" value="Mitochondrial ribosome-associated quality control"/>
</dbReference>
<dbReference type="PDB" id="7NSH">
    <property type="method" value="EM"/>
    <property type="resolution" value="3.20 A"/>
    <property type="chains" value="Bt=1-102"/>
</dbReference>
<dbReference type="PDB" id="8OIQ">
    <property type="method" value="EM"/>
    <property type="resolution" value="3.50 A"/>
    <property type="chains" value="Be=1-102"/>
</dbReference>
<dbReference type="GO" id="GO:0005761">
    <property type="term" value="C:mitochondrial ribosome"/>
    <property type="evidence" value="ECO:0000318"/>
    <property type="project" value="GO_Central"/>
</dbReference>
<dbReference type="Reactome" id="R-SSC-5389840">
    <property type="pathway name" value="Mitochondrial translation elongation"/>
</dbReference>
<dbReference type="EMDB" id="EMD-4370"/>
<evidence type="ECO:0007829" key="5">
    <source>
        <dbReference type="PDB" id="6GB2"/>
    </source>
</evidence>
<evidence type="ECO:0007829" key="12">
    <source>
        <dbReference type="PDB" id="8OIQ"/>
    </source>
</evidence>
<organism evidence="1 2">
    <name type="scientific">Sus scrofa</name>
    <name type="common">Pig</name>
    <dbReference type="NCBI Taxonomy" id="9823"/>
    <lineage>
        <taxon>Eukaryota</taxon>
        <taxon>Metazoa</taxon>
        <taxon>Chordata</taxon>
        <taxon>Craniata</taxon>
        <taxon>Vertebrata</taxon>
        <taxon>Euteleostomi</taxon>
        <taxon>Mammalia</taxon>
        <taxon>Eutheria</taxon>
        <taxon>Laurasiatheria</taxon>
        <taxon>Artiodactyla</taxon>
        <taxon>Suina</taxon>
        <taxon>Suidae</taxon>
        <taxon>Sus</taxon>
    </lineage>
</organism>
<dbReference type="RefSeq" id="XP_020921110.1">
    <property type="nucleotide sequence ID" value="XM_021065451.1"/>
</dbReference>
<evidence type="ECO:0007829" key="11">
    <source>
        <dbReference type="PDB" id="8OIN"/>
    </source>
</evidence>
<dbReference type="Bgee" id="ENSSSCG00000031280">
    <property type="expression patterns" value="Expressed in psoas major muscle and 43 other cell types or tissues"/>
</dbReference>
<dbReference type="PDB" id="7NQL">
    <property type="method" value="EM"/>
    <property type="resolution" value="3.40 A"/>
    <property type="chains" value="Bt=1-102"/>
</dbReference>
<dbReference type="PDB" id="6GB2">
    <property type="method" value="EM"/>
    <property type="resolution" value="3.20 A"/>
    <property type="chains" value="Bt=1-102"/>
</dbReference>
<dbReference type="KEGG" id="ssc:110255790"/>
<evidence type="ECO:0007829" key="10">
    <source>
        <dbReference type="PDB" id="7NSI"/>
    </source>
</evidence>
<feature type="binding site" evidence="6">
    <location>
        <position position="13"/>
    </location>
    <ligand>
        <name>Mg(2+)</name>
        <dbReference type="ChEBI" id="CHEBI:18420"/>
        <label>3</label>
    </ligand>
</feature>
<dbReference type="CTD" id="78988"/>
<feature type="binding site" evidence="6">
    <location>
        <position position="15"/>
    </location>
    <ligand>
        <name>Mg(2+)</name>
        <dbReference type="ChEBI" id="CHEBI:18420"/>
        <label>3</label>
    </ligand>
</feature>
<protein>
    <submittedName>
        <fullName evidence="1">Mitochondrial ribosomal protein L57</fullName>
    </submittedName>
</protein>
<dbReference type="ExpressionAtlas" id="A0A287BP93">
    <property type="expression patterns" value="baseline and differential"/>
</dbReference>
<evidence type="ECO:0000313" key="1">
    <source>
        <dbReference type="Ensembl" id="ENSSSCP00000058336.1"/>
    </source>
</evidence>
<dbReference type="PDB" id="6YDP">
    <property type="method" value="EM"/>
    <property type="resolution" value="3.00 A"/>
    <property type="chains" value="Bt=1-102"/>
</dbReference>
<sequence length="102" mass="11977">MFLTALLRRNRIPGRQWIGKHRRPRPVSAQAKQNMIRRLETEAENQYWLSRPFLTAEQERGHAAVRRAAAFQALKAAQAARFPAHRRLEEQLGHLLVTRKWS</sequence>
<dbReference type="GeneID" id="110255790"/>
<dbReference type="PDB" id="7NSJ">
    <property type="method" value="EM"/>
    <property type="resolution" value="3.90 A"/>
    <property type="chains" value="Bt=1-102"/>
</dbReference>
<dbReference type="GeneTree" id="ENSGT00390000008171"/>
<evidence type="ECO:0007829" key="9">
    <source>
        <dbReference type="PDB" id="7NQL"/>
    </source>
</evidence>
<dbReference type="OMA" id="QEFGHAA"/>
<feature type="binding site" evidence="7 10">
    <location>
        <position position="15"/>
    </location>
    <ligand>
        <name>Mg(2+)</name>
        <dbReference type="ChEBI" id="CHEBI:18420"/>
        <label>2</label>
    </ligand>
</feature>
<dbReference type="VGNC" id="VGNC:90378">
    <property type="gene designation" value="MRPL57"/>
</dbReference>
<dbReference type="GO" id="GO:0005762">
    <property type="term" value="C:mitochondrial large ribosomal subunit"/>
    <property type="evidence" value="ECO:0007669"/>
    <property type="project" value="Ensembl"/>
</dbReference>
<dbReference type="Pfam" id="PF14978">
    <property type="entry name" value="MRP-63"/>
    <property type="match status" value="1"/>
</dbReference>
<keyword evidence="4 5" id="KW-0002">3D-structure</keyword>
<feature type="binding site" evidence="8">
    <location>
        <position position="13"/>
    </location>
    <ligand>
        <name>Mg(2+)</name>
        <dbReference type="ChEBI" id="CHEBI:18420"/>
        <label>1</label>
    </ligand>
</feature>
<dbReference type="EMDB" id="EMD-12529"/>
<feature type="binding site" evidence="9">
    <location>
        <position position="15"/>
    </location>
    <ligand>
        <name>Mg(2+)</name>
        <dbReference type="ChEBI" id="CHEBI:18420"/>
        <label>5</label>
    </ligand>
</feature>
<evidence type="ECO:0007829" key="6">
    <source>
        <dbReference type="PDB" id="6YDP"/>
    </source>
</evidence>
<evidence type="ECO:0000313" key="2">
    <source>
        <dbReference type="Proteomes" id="UP000008227"/>
    </source>
</evidence>
<evidence type="ECO:0007829" key="8">
    <source>
        <dbReference type="PDB" id="7NQH"/>
    </source>
</evidence>
<dbReference type="EMDB" id="EMD-16896"/>
<dbReference type="PDBsum" id="6GB2"/>
<reference evidence="11 12" key="6">
    <citation type="journal article" date="2023" name="Science">
        <title>Molecular basis of translation termination at noncanonical stop codons in human mitochondria.</title>
        <authorList>
            <person name="Saurer M."/>
            <person name="Leibundgut M."/>
            <person name="Nadimpalli H.P."/>
            <person name="Scaiola A."/>
            <person name="Schonhut T."/>
            <person name="Lee R.G."/>
            <person name="Siira S.J."/>
            <person name="Rackham O."/>
            <person name="Dreos R."/>
            <person name="Lenarcic T."/>
            <person name="Kummer E."/>
            <person name="Gatfield D."/>
            <person name="Filipovska A."/>
            <person name="Ban N."/>
        </authorList>
    </citation>
    <scope>STRUCTURE BY ELECTRON MICROSCOPY (3.50 ANGSTROMS) IN COMPLEX WITH MG(2+)</scope>
</reference>
<dbReference type="PDB" id="6YDW">
    <property type="method" value="EM"/>
    <property type="resolution" value="4.20 A"/>
    <property type="chains" value="Bt=1-102"/>
</dbReference>
<keyword evidence="4 5" id="KW-0479">Metal-binding</keyword>
<feature type="binding site" evidence="6">
    <location>
        <position position="21"/>
    </location>
    <ligand>
        <name>Mg(2+)</name>
        <dbReference type="ChEBI" id="CHEBI:18420"/>
        <label>3</label>
    </ligand>
</feature>
<feature type="binding site" evidence="4 5">
    <location>
        <position position="14"/>
    </location>
    <ligand>
        <name>Mg(2+)</name>
        <dbReference type="ChEBI" id="CHEBI:18420"/>
        <label>4</label>
    </ligand>
</feature>
<proteinExistence type="evidence at protein level"/>
<dbReference type="PDBsum" id="6GAW"/>
<dbReference type="InterPro" id="IPR016576">
    <property type="entry name" value="Ribosomal_mL63"/>
</dbReference>
<dbReference type="EMDB" id="EMD-12569"/>
<dbReference type="EMDB" id="EMD-10778"/>
<reference evidence="2" key="1">
    <citation type="submission" date="2009-11" db="EMBL/GenBank/DDBJ databases">
        <authorList>
            <consortium name="Porcine genome sequencing project"/>
        </authorList>
    </citation>
    <scope>NUCLEOTIDE SEQUENCE [LARGE SCALE GENOMIC DNA]</scope>
    <source>
        <strain evidence="2">Duroc</strain>
    </source>
</reference>
<accession>A0A287BP93</accession>
<evidence type="ECO:0007829" key="4">
    <source>
        <dbReference type="PDB" id="6GAW"/>
    </source>
</evidence>
<dbReference type="OrthoDB" id="6019958at2759"/>
<name>A0A287BP93_PIG</name>
<dbReference type="EMDB" id="EMD-12527"/>
<keyword evidence="2" id="KW-1185">Reference proteome</keyword>
<dbReference type="EMDB" id="EMD-12568"/>
<dbReference type="Reactome" id="R-SSC-5419276">
    <property type="pathway name" value="Mitochondrial translation termination"/>
</dbReference>
<dbReference type="EMDB" id="EMD-10779"/>
<dbReference type="PDB" id="6GAW">
    <property type="method" value="EM"/>
    <property type="resolution" value="3.20 A"/>
    <property type="chains" value="Bt=1-102"/>
</dbReference>
<dbReference type="PDB" id="7NQH">
    <property type="method" value="EM"/>
    <property type="resolution" value="3.50 A"/>
    <property type="chains" value="Bt=1-102"/>
</dbReference>
<dbReference type="EMDB" id="EMD-16894"/>
<dbReference type="GO" id="GO:0003735">
    <property type="term" value="F:structural constituent of ribosome"/>
    <property type="evidence" value="ECO:0000318"/>
    <property type="project" value="GO_Central"/>
</dbReference>
<dbReference type="Ensembl" id="ENSSSCT00000046512.1">
    <property type="protein sequence ID" value="ENSSSCP00000058336.1"/>
    <property type="gene ID" value="ENSSSCG00000031280.1"/>
</dbReference>
<feature type="binding site" evidence="7 10">
    <location>
        <position position="13"/>
    </location>
    <ligand>
        <name>Mg(2+)</name>
        <dbReference type="ChEBI" id="CHEBI:18420"/>
        <label>2</label>
    </ligand>
</feature>
<reference evidence="8 9" key="5">
    <citation type="journal article" date="2021" name="Mol. Cell">
        <title>Structural basis of translation termination, rescue, and recycling in mammalian mitochondria.</title>
        <authorList>
            <person name="Kummer E."/>
            <person name="Schubert K.N."/>
            <person name="Schoenhut T."/>
            <person name="Scaiola A."/>
            <person name="Ban N."/>
        </authorList>
    </citation>
    <scope>STRUCTURE BY ELECTRON MICROSCOPY (3.20 ANGSTROMS) IN COMPLEX WITH MG(2+)</scope>
</reference>
<reference evidence="6 7" key="3">
    <citation type="journal article" date="2020" name="EMBO J.">
        <title>Structural insights into mammalian mitochondrial translation elongation catalyzed by mtEFG1.</title>
        <authorList>
            <person name="Kummer E."/>
            <person name="Ban N."/>
        </authorList>
    </citation>
    <scope>STRUCTURE BY ELECTRON MICROSCOPY (3.00 ANGSTROMS) IN COMPLEX WITH MG(2+)</scope>
</reference>
<dbReference type="GO" id="GO:0006412">
    <property type="term" value="P:translation"/>
    <property type="evidence" value="ECO:0007669"/>
    <property type="project" value="Ensembl"/>
</dbReference>
<reference evidence="1" key="4">
    <citation type="journal article" date="2020" name="Gigascience">
        <title>An improved pig reference genome sequence to enable pig genetics and genomics research.</title>
        <authorList>
            <person name="Warr A."/>
            <person name="Affara N."/>
            <person name="Aken B."/>
            <person name="Beiki H."/>
            <person name="Bickhart D.M."/>
            <person name="Billis K."/>
            <person name="Chow W."/>
            <person name="Eory L."/>
            <person name="Finlayson H.A."/>
            <person name="Flicek P."/>
            <person name="Giron C.G."/>
            <person name="Griffin D.K."/>
            <person name="Hall R."/>
            <person name="Hannum G."/>
            <person name="Hourlier T."/>
            <person name="Howe K."/>
            <person name="Hume D.A."/>
            <person name="Izuogu O."/>
            <person name="Kim K."/>
            <person name="Koren S."/>
            <person name="Liu H."/>
            <person name="Manchanda N."/>
            <person name="Martin F.J."/>
            <person name="Nonneman D.J."/>
            <person name="O'Connor R.E."/>
            <person name="Phillippy A.M."/>
            <person name="Rohrer G.A."/>
            <person name="Rosen B.D."/>
            <person name="Rund L.A."/>
            <person name="Sargent C.A."/>
            <person name="Schook L.B."/>
            <person name="Schroeder S.G."/>
            <person name="Schwartz A.S."/>
            <person name="Skinner B.M."/>
            <person name="Talbot R."/>
            <person name="Tseng E."/>
            <person name="Tuggle C.K."/>
            <person name="Watson M."/>
            <person name="Smith T.P.L."/>
            <person name="Archibald A.L."/>
        </authorList>
    </citation>
    <scope>NUCLEOTIDE SEQUENCE [LARGE SCALE GENOMIC DNA]</scope>
    <source>
        <strain evidence="1">Duroc</strain>
    </source>
</reference>
<dbReference type="AlphaFoldDB" id="A0A287BP93"/>
<dbReference type="PANTHER" id="PTHR14520">
    <property type="entry name" value="MITOCHONDRIAL RIBOSOMAL PROTEIN 63"/>
    <property type="match status" value="1"/>
</dbReference>
<dbReference type="PDB" id="7NSI">
    <property type="method" value="EM"/>
    <property type="resolution" value="4.60 A"/>
    <property type="chains" value="Bt=1-102"/>
</dbReference>
<dbReference type="EMDB" id="EMD-12567"/>
<dbReference type="InParanoid" id="A0A287BP93"/>
<reference evidence="4 5" key="2">
    <citation type="journal article" date="2018" name="Nature">
        <title>Unique features of mammalian mitochondrial translation initiation revealed by cryo-EM.</title>
        <authorList>
            <person name="Kummer E."/>
            <person name="Leibundgut M."/>
            <person name="Rackham O."/>
            <person name="Lee R.G."/>
            <person name="Boehringer D."/>
            <person name="Filipovska A."/>
            <person name="Ban N."/>
        </authorList>
    </citation>
    <scope>STRUCTURE BY ELECTRON MICROSCOPY (3.20 ANGSTROMS) IN COMPLEX WITH MG(2+)</scope>
</reference>
<evidence type="ECO:0000313" key="3">
    <source>
        <dbReference type="VGNC" id="VGNC:90378"/>
    </source>
</evidence>
<dbReference type="PDB" id="8OIN">
    <property type="method" value="EM"/>
    <property type="resolution" value="3.60 A"/>
    <property type="chains" value="Be=1-102"/>
</dbReference>
<reference evidence="1" key="8">
    <citation type="submission" date="2025-09" db="UniProtKB">
        <authorList>
            <consortium name="Ensembl"/>
        </authorList>
    </citation>
    <scope>IDENTIFICATION</scope>
</reference>
<dbReference type="Proteomes" id="UP000008227">
    <property type="component" value="Chromosome 11"/>
</dbReference>
<dbReference type="STRING" id="9823.ENSSSCP00000058336"/>
<evidence type="ECO:0007829" key="7">
    <source>
        <dbReference type="PDB" id="6YDW"/>
    </source>
</evidence>
<reference evidence="1" key="7">
    <citation type="submission" date="2025-08" db="UniProtKB">
        <authorList>
            <consortium name="Ensembl"/>
        </authorList>
    </citation>
    <scope>IDENTIFICATION</scope>
</reference>
<feature type="binding site" evidence="4 5">
    <location>
        <position position="21"/>
    </location>
    <ligand>
        <name>Mg(2+)</name>
        <dbReference type="ChEBI" id="CHEBI:18420"/>
        <label>6</label>
    </ligand>
</feature>
<dbReference type="PANTHER" id="PTHR14520:SF4">
    <property type="entry name" value="LARGE RIBOSOMAL SUBUNIT PROTEIN ML63"/>
    <property type="match status" value="1"/>
</dbReference>
<dbReference type="SMR" id="A0A287BP93"/>
<gene>
    <name evidence="1 3" type="primary">MRPL57</name>
</gene>
<feature type="binding site" evidence="4 5">
    <location>
        <position position="15"/>
    </location>
    <ligand>
        <name>Mg(2+)</name>
        <dbReference type="ChEBI" id="CHEBI:18420"/>
        <label>6</label>
    </ligand>
</feature>
<dbReference type="EMDB" id="EMD-4368"/>